<dbReference type="EMBL" id="VSSQ01040286">
    <property type="protein sequence ID" value="MPM93490.1"/>
    <property type="molecule type" value="Genomic_DNA"/>
</dbReference>
<evidence type="ECO:0000313" key="1">
    <source>
        <dbReference type="EMBL" id="MPM93490.1"/>
    </source>
</evidence>
<name>A0A645DVF8_9ZZZZ</name>
<gene>
    <name evidence="1" type="ORF">SDC9_140628</name>
</gene>
<accession>A0A645DVF8</accession>
<reference evidence="1" key="1">
    <citation type="submission" date="2019-08" db="EMBL/GenBank/DDBJ databases">
        <authorList>
            <person name="Kucharzyk K."/>
            <person name="Murdoch R.W."/>
            <person name="Higgins S."/>
            <person name="Loffler F."/>
        </authorList>
    </citation>
    <scope>NUCLEOTIDE SEQUENCE</scope>
</reference>
<proteinExistence type="predicted"/>
<sequence length="159" mass="18302">MIGVFQKQLRPEPRIDIGDSCAVPIGARRESQRHMRMKVHAQRRCRDMHQIAGVSDDRVVFLDVANADPLCADMGRHFFHQINALGFCVRQGNDNKSRMDKQFPVRVVKPVYLFSRHRVNTDIVNAFGDIRPDLPIQMSFNSADIGDHRSLFETFRVIL</sequence>
<protein>
    <submittedName>
        <fullName evidence="1">Uncharacterized protein</fullName>
    </submittedName>
</protein>
<comment type="caution">
    <text evidence="1">The sequence shown here is derived from an EMBL/GenBank/DDBJ whole genome shotgun (WGS) entry which is preliminary data.</text>
</comment>
<dbReference type="AlphaFoldDB" id="A0A645DVF8"/>
<organism evidence="1">
    <name type="scientific">bioreactor metagenome</name>
    <dbReference type="NCBI Taxonomy" id="1076179"/>
    <lineage>
        <taxon>unclassified sequences</taxon>
        <taxon>metagenomes</taxon>
        <taxon>ecological metagenomes</taxon>
    </lineage>
</organism>